<reference evidence="1" key="1">
    <citation type="submission" date="2014-11" db="EMBL/GenBank/DDBJ databases">
        <authorList>
            <person name="Amaro Gonzalez C."/>
        </authorList>
    </citation>
    <scope>NUCLEOTIDE SEQUENCE</scope>
</reference>
<accession>A0A0E9RHN7</accession>
<evidence type="ECO:0000313" key="1">
    <source>
        <dbReference type="EMBL" id="JAH27843.1"/>
    </source>
</evidence>
<name>A0A0E9RHN7_ANGAN</name>
<sequence>MSLTYSLFFFFFFQLHHS</sequence>
<organism evidence="1">
    <name type="scientific">Anguilla anguilla</name>
    <name type="common">European freshwater eel</name>
    <name type="synonym">Muraena anguilla</name>
    <dbReference type="NCBI Taxonomy" id="7936"/>
    <lineage>
        <taxon>Eukaryota</taxon>
        <taxon>Metazoa</taxon>
        <taxon>Chordata</taxon>
        <taxon>Craniata</taxon>
        <taxon>Vertebrata</taxon>
        <taxon>Euteleostomi</taxon>
        <taxon>Actinopterygii</taxon>
        <taxon>Neopterygii</taxon>
        <taxon>Teleostei</taxon>
        <taxon>Anguilliformes</taxon>
        <taxon>Anguillidae</taxon>
        <taxon>Anguilla</taxon>
    </lineage>
</organism>
<dbReference type="AlphaFoldDB" id="A0A0E9RHN7"/>
<reference evidence="1" key="2">
    <citation type="journal article" date="2015" name="Fish Shellfish Immunol.">
        <title>Early steps in the European eel (Anguilla anguilla)-Vibrio vulnificus interaction in the gills: Role of the RtxA13 toxin.</title>
        <authorList>
            <person name="Callol A."/>
            <person name="Pajuelo D."/>
            <person name="Ebbesson L."/>
            <person name="Teles M."/>
            <person name="MacKenzie S."/>
            <person name="Amaro C."/>
        </authorList>
    </citation>
    <scope>NUCLEOTIDE SEQUENCE</scope>
</reference>
<dbReference type="EMBL" id="GBXM01080734">
    <property type="protein sequence ID" value="JAH27843.1"/>
    <property type="molecule type" value="Transcribed_RNA"/>
</dbReference>
<proteinExistence type="predicted"/>
<protein>
    <submittedName>
        <fullName evidence="1">Uncharacterized protein</fullName>
    </submittedName>
</protein>